<dbReference type="GO" id="GO:0097363">
    <property type="term" value="F:protein O-acetylglucosaminyltransferase activity"/>
    <property type="evidence" value="ECO:0007669"/>
    <property type="project" value="TreeGrafter"/>
</dbReference>
<dbReference type="SUPFAM" id="SSF48452">
    <property type="entry name" value="TPR-like"/>
    <property type="match status" value="1"/>
</dbReference>
<accession>A0A6V8NX88</accession>
<reference evidence="2 3" key="1">
    <citation type="journal article" date="2020" name="Front. Microbiol.">
        <title>Single-cell genomics of novel Actinobacteria with the Wood-Ljungdahl pathway discovered in a serpentinizing system.</title>
        <authorList>
            <person name="Merino N."/>
            <person name="Kawai M."/>
            <person name="Boyd E.S."/>
            <person name="Colman D.R."/>
            <person name="McGlynn S.E."/>
            <person name="Nealson K.H."/>
            <person name="Kurokawa K."/>
            <person name="Hongoh Y."/>
        </authorList>
    </citation>
    <scope>NUCLEOTIDE SEQUENCE [LARGE SCALE GENOMIC DNA]</scope>
    <source>
        <strain evidence="2 3">S09_30</strain>
    </source>
</reference>
<dbReference type="InterPro" id="IPR011990">
    <property type="entry name" value="TPR-like_helical_dom_sf"/>
</dbReference>
<dbReference type="Proteomes" id="UP000585609">
    <property type="component" value="Unassembled WGS sequence"/>
</dbReference>
<evidence type="ECO:0000313" key="3">
    <source>
        <dbReference type="Proteomes" id="UP000585609"/>
    </source>
</evidence>
<keyword evidence="1" id="KW-0802">TPR repeat</keyword>
<feature type="non-terminal residue" evidence="2">
    <location>
        <position position="1"/>
    </location>
</feature>
<gene>
    <name evidence="2" type="ORF">HKBW3S09_01536</name>
</gene>
<proteinExistence type="predicted"/>
<evidence type="ECO:0000313" key="2">
    <source>
        <dbReference type="EMBL" id="GFP24070.1"/>
    </source>
</evidence>
<dbReference type="GO" id="GO:0006493">
    <property type="term" value="P:protein O-linked glycosylation"/>
    <property type="evidence" value="ECO:0007669"/>
    <property type="project" value="InterPro"/>
</dbReference>
<dbReference type="InterPro" id="IPR019734">
    <property type="entry name" value="TPR_rpt"/>
</dbReference>
<dbReference type="PROSITE" id="PS50293">
    <property type="entry name" value="TPR_REGION"/>
    <property type="match status" value="1"/>
</dbReference>
<dbReference type="AlphaFoldDB" id="A0A6V8NX88"/>
<dbReference type="PROSITE" id="PS50005">
    <property type="entry name" value="TPR"/>
    <property type="match status" value="1"/>
</dbReference>
<dbReference type="Gene3D" id="1.25.40.10">
    <property type="entry name" value="Tetratricopeptide repeat domain"/>
    <property type="match status" value="1"/>
</dbReference>
<feature type="repeat" description="TPR" evidence="1">
    <location>
        <begin position="29"/>
        <end position="62"/>
    </location>
</feature>
<name>A0A6V8NX88_9ACTN</name>
<dbReference type="EMBL" id="BLRW01000322">
    <property type="protein sequence ID" value="GFP24070.1"/>
    <property type="molecule type" value="Genomic_DNA"/>
</dbReference>
<comment type="caution">
    <text evidence="2">The sequence shown here is derived from an EMBL/GenBank/DDBJ whole genome shotgun (WGS) entry which is preliminary data.</text>
</comment>
<dbReference type="Pfam" id="PF13414">
    <property type="entry name" value="TPR_11"/>
    <property type="match status" value="1"/>
</dbReference>
<organism evidence="2 3">
    <name type="scientific">Candidatus Hakubella thermalkaliphila</name>
    <dbReference type="NCBI Taxonomy" id="2754717"/>
    <lineage>
        <taxon>Bacteria</taxon>
        <taxon>Bacillati</taxon>
        <taxon>Actinomycetota</taxon>
        <taxon>Actinomycetota incertae sedis</taxon>
        <taxon>Candidatus Hakubellales</taxon>
        <taxon>Candidatus Hakubellaceae</taxon>
        <taxon>Candidatus Hakubella</taxon>
    </lineage>
</organism>
<dbReference type="PANTHER" id="PTHR44366:SF1">
    <property type="entry name" value="UDP-N-ACETYLGLUCOSAMINE--PEPTIDE N-ACETYLGLUCOSAMINYLTRANSFERASE 110 KDA SUBUNIT"/>
    <property type="match status" value="1"/>
</dbReference>
<evidence type="ECO:0000256" key="1">
    <source>
        <dbReference type="PROSITE-ProRule" id="PRU00339"/>
    </source>
</evidence>
<dbReference type="SMART" id="SM00028">
    <property type="entry name" value="TPR"/>
    <property type="match status" value="2"/>
</dbReference>
<dbReference type="PANTHER" id="PTHR44366">
    <property type="entry name" value="UDP-N-ACETYLGLUCOSAMINE--PEPTIDE N-ACETYLGLUCOSAMINYLTRANSFERASE 110 KDA SUBUNIT"/>
    <property type="match status" value="1"/>
</dbReference>
<protein>
    <submittedName>
        <fullName evidence="2">Uncharacterized protein</fullName>
    </submittedName>
</protein>
<dbReference type="InterPro" id="IPR037919">
    <property type="entry name" value="OGT"/>
</dbReference>
<sequence length="110" mass="12912">RANFYVQRKSYDLAMSNYDKAIQLNPKYYEAYVARGRLYHTLEDSQKAIADFTKAIQINPKRIEAYGAWAEICASEHMKTRAKNDYLKMISLTTDEKLIAQLRQKIEELK</sequence>